<proteinExistence type="predicted"/>
<evidence type="ECO:0000313" key="1">
    <source>
        <dbReference type="EMBL" id="PKC66449.1"/>
    </source>
</evidence>
<gene>
    <name evidence="1" type="ORF">RhiirA1_459697</name>
</gene>
<dbReference type="VEuPathDB" id="FungiDB:RhiirA1_459697"/>
<protein>
    <submittedName>
        <fullName evidence="1">Uncharacterized protein</fullName>
    </submittedName>
</protein>
<evidence type="ECO:0000313" key="2">
    <source>
        <dbReference type="Proteomes" id="UP000232688"/>
    </source>
</evidence>
<organism evidence="1 2">
    <name type="scientific">Rhizophagus irregularis</name>
    <dbReference type="NCBI Taxonomy" id="588596"/>
    <lineage>
        <taxon>Eukaryota</taxon>
        <taxon>Fungi</taxon>
        <taxon>Fungi incertae sedis</taxon>
        <taxon>Mucoromycota</taxon>
        <taxon>Glomeromycotina</taxon>
        <taxon>Glomeromycetes</taxon>
        <taxon>Glomerales</taxon>
        <taxon>Glomeraceae</taxon>
        <taxon>Rhizophagus</taxon>
    </lineage>
</organism>
<comment type="caution">
    <text evidence="1">The sequence shown here is derived from an EMBL/GenBank/DDBJ whole genome shotgun (WGS) entry which is preliminary data.</text>
</comment>
<dbReference type="Proteomes" id="UP000232688">
    <property type="component" value="Unassembled WGS sequence"/>
</dbReference>
<dbReference type="AlphaFoldDB" id="A0A2N0RT20"/>
<dbReference type="EMBL" id="LLXH01000462">
    <property type="protein sequence ID" value="PKC66449.1"/>
    <property type="molecule type" value="Genomic_DNA"/>
</dbReference>
<name>A0A2N0RT20_9GLOM</name>
<reference evidence="1 2" key="1">
    <citation type="submission" date="2017-10" db="EMBL/GenBank/DDBJ databases">
        <title>Extensive intraspecific genome diversity in a model arbuscular mycorrhizal fungus.</title>
        <authorList>
            <person name="Chen E.C.H."/>
            <person name="Morin E."/>
            <person name="Baudet D."/>
            <person name="Noel J."/>
            <person name="Ndikumana S."/>
            <person name="Charron P."/>
            <person name="St-Onge C."/>
            <person name="Giorgi J."/>
            <person name="Grigoriev I.V."/>
            <person name="Roux C."/>
            <person name="Martin F.M."/>
            <person name="Corradi N."/>
        </authorList>
    </citation>
    <scope>NUCLEOTIDE SEQUENCE [LARGE SCALE GENOMIC DNA]</scope>
    <source>
        <strain evidence="1 2">A1</strain>
    </source>
</reference>
<sequence>MDLDSKTILSLVQLNLRCINGDIISNEHVRRKNIFQSIDIRKFTIWQYKQYILWKEAKINCLCLELFSQFTSHLEKNKLVLILYNYDTHTILYKAYYAQTNATIAENTMPSAPKFEPACIINARQKMSLPISHHVLNQKSEALNGPISPPLL</sequence>
<reference evidence="1 2" key="2">
    <citation type="submission" date="2017-10" db="EMBL/GenBank/DDBJ databases">
        <title>Genome analyses suggest a sexual origin of heterokaryosis in a supposedly ancient asexual fungus.</title>
        <authorList>
            <person name="Corradi N."/>
            <person name="Sedzielewska K."/>
            <person name="Noel J."/>
            <person name="Charron P."/>
            <person name="Farinelli L."/>
            <person name="Marton T."/>
            <person name="Kruger M."/>
            <person name="Pelin A."/>
            <person name="Brachmann A."/>
            <person name="Corradi N."/>
        </authorList>
    </citation>
    <scope>NUCLEOTIDE SEQUENCE [LARGE SCALE GENOMIC DNA]</scope>
    <source>
        <strain evidence="1 2">A1</strain>
    </source>
</reference>
<accession>A0A2N0RT20</accession>